<proteinExistence type="inferred from homology"/>
<organism evidence="5 6">
    <name type="scientific">Magnetovibrio blakemorei</name>
    <dbReference type="NCBI Taxonomy" id="28181"/>
    <lineage>
        <taxon>Bacteria</taxon>
        <taxon>Pseudomonadati</taxon>
        <taxon>Pseudomonadota</taxon>
        <taxon>Alphaproteobacteria</taxon>
        <taxon>Rhodospirillales</taxon>
        <taxon>Magnetovibrionaceae</taxon>
        <taxon>Magnetovibrio</taxon>
    </lineage>
</organism>
<dbReference type="InterPro" id="IPR031100">
    <property type="entry name" value="LOG_fam"/>
</dbReference>
<name>A0A1E5Q4M8_9PROT</name>
<dbReference type="GO" id="GO:0009691">
    <property type="term" value="P:cytokinin biosynthetic process"/>
    <property type="evidence" value="ECO:0007669"/>
    <property type="project" value="UniProtKB-UniRule"/>
</dbReference>
<gene>
    <name evidence="5" type="ORF">BEN30_15625</name>
</gene>
<evidence type="ECO:0000256" key="3">
    <source>
        <dbReference type="RuleBase" id="RU363015"/>
    </source>
</evidence>
<evidence type="ECO:0000313" key="5">
    <source>
        <dbReference type="EMBL" id="OEJ65111.1"/>
    </source>
</evidence>
<evidence type="ECO:0000256" key="4">
    <source>
        <dbReference type="SAM" id="Phobius"/>
    </source>
</evidence>
<keyword evidence="4" id="KW-0812">Transmembrane</keyword>
<keyword evidence="3" id="KW-0203">Cytokinin biosynthesis</keyword>
<dbReference type="Pfam" id="PF03641">
    <property type="entry name" value="Lysine_decarbox"/>
    <property type="match status" value="1"/>
</dbReference>
<comment type="similarity">
    <text evidence="2 3">Belongs to the LOG family.</text>
</comment>
<keyword evidence="4" id="KW-0472">Membrane</keyword>
<keyword evidence="4" id="KW-1133">Transmembrane helix</keyword>
<protein>
    <recommendedName>
        <fullName evidence="3">Cytokinin riboside 5'-monophosphate phosphoribohydrolase</fullName>
        <ecNumber evidence="3">3.2.2.n1</ecNumber>
    </recommendedName>
</protein>
<dbReference type="PANTHER" id="PTHR31223">
    <property type="entry name" value="LOG FAMILY PROTEIN YJL055W"/>
    <property type="match status" value="1"/>
</dbReference>
<dbReference type="NCBIfam" id="TIGR00730">
    <property type="entry name" value="Rossman fold protein, TIGR00730 family"/>
    <property type="match status" value="1"/>
</dbReference>
<dbReference type="EC" id="3.2.2.n1" evidence="3"/>
<dbReference type="STRING" id="28181.BEN30_15625"/>
<evidence type="ECO:0000256" key="2">
    <source>
        <dbReference type="ARBA" id="ARBA00006763"/>
    </source>
</evidence>
<feature type="transmembrane region" description="Helical" evidence="4">
    <location>
        <begin position="46"/>
        <end position="67"/>
    </location>
</feature>
<dbReference type="Gene3D" id="3.40.50.450">
    <property type="match status" value="1"/>
</dbReference>
<dbReference type="AlphaFoldDB" id="A0A1E5Q4M8"/>
<dbReference type="Proteomes" id="UP000095347">
    <property type="component" value="Unassembled WGS sequence"/>
</dbReference>
<comment type="catalytic activity">
    <reaction evidence="1">
        <text>AMP + H2O = D-ribose 5-phosphate + adenine</text>
        <dbReference type="Rhea" id="RHEA:20129"/>
        <dbReference type="ChEBI" id="CHEBI:15377"/>
        <dbReference type="ChEBI" id="CHEBI:16708"/>
        <dbReference type="ChEBI" id="CHEBI:78346"/>
        <dbReference type="ChEBI" id="CHEBI:456215"/>
        <dbReference type="EC" id="3.2.2.4"/>
    </reaction>
</comment>
<dbReference type="RefSeq" id="WP_069959000.1">
    <property type="nucleotide sequence ID" value="NZ_MCGG01000055.1"/>
</dbReference>
<dbReference type="SUPFAM" id="SSF102405">
    <property type="entry name" value="MCP/YpsA-like"/>
    <property type="match status" value="1"/>
</dbReference>
<keyword evidence="3" id="KW-0378">Hydrolase</keyword>
<dbReference type="InterPro" id="IPR005269">
    <property type="entry name" value="LOG"/>
</dbReference>
<evidence type="ECO:0000256" key="1">
    <source>
        <dbReference type="ARBA" id="ARBA00000274"/>
    </source>
</evidence>
<dbReference type="EMBL" id="MCGG01000055">
    <property type="protein sequence ID" value="OEJ65111.1"/>
    <property type="molecule type" value="Genomic_DNA"/>
</dbReference>
<evidence type="ECO:0000313" key="6">
    <source>
        <dbReference type="Proteomes" id="UP000095347"/>
    </source>
</evidence>
<dbReference type="GO" id="GO:0005829">
    <property type="term" value="C:cytosol"/>
    <property type="evidence" value="ECO:0007669"/>
    <property type="project" value="TreeGrafter"/>
</dbReference>
<accession>A0A1E5Q4M8</accession>
<dbReference type="OrthoDB" id="9801098at2"/>
<comment type="caution">
    <text evidence="5">The sequence shown here is derived from an EMBL/GenBank/DDBJ whole genome shotgun (WGS) entry which is preliminary data.</text>
</comment>
<sequence>MSKLTSLCVFCGSRIGSDPAHAREGEKLGRLLGERGVKLIYGGGGIGMMAVVANAAVAAGGEVLGIIPEFLRAYEVGVVEGAQEVVVDGMHNRKAKMFELSDAFVALPGGLGTLDESIEIITWKQLQQHNKPIIFVNTNGYWDPYLALIDRVVEGGFGHHKIKDLFQVVDDVEDIFDAIEAAPDADNIVLTSHL</sequence>
<reference evidence="6" key="1">
    <citation type="submission" date="2016-07" db="EMBL/GenBank/DDBJ databases">
        <authorList>
            <person name="Florea S."/>
            <person name="Webb J.S."/>
            <person name="Jaromczyk J."/>
            <person name="Schardl C.L."/>
        </authorList>
    </citation>
    <scope>NUCLEOTIDE SEQUENCE [LARGE SCALE GENOMIC DNA]</scope>
    <source>
        <strain evidence="6">MV-1</strain>
    </source>
</reference>
<keyword evidence="6" id="KW-1185">Reference proteome</keyword>
<dbReference type="PANTHER" id="PTHR31223:SF70">
    <property type="entry name" value="LOG FAMILY PROTEIN YJL055W"/>
    <property type="match status" value="1"/>
</dbReference>
<dbReference type="GO" id="GO:0008714">
    <property type="term" value="F:AMP nucleosidase activity"/>
    <property type="evidence" value="ECO:0007669"/>
    <property type="project" value="UniProtKB-EC"/>
</dbReference>